<evidence type="ECO:0000256" key="4">
    <source>
        <dbReference type="SAM" id="SignalP"/>
    </source>
</evidence>
<keyword evidence="1" id="KW-0433">Leucine-rich repeat</keyword>
<dbReference type="PANTHER" id="PTHR47566">
    <property type="match status" value="1"/>
</dbReference>
<feature type="domain" description="Secretion system C-terminal sorting" evidence="5">
    <location>
        <begin position="1535"/>
        <end position="1597"/>
    </location>
</feature>
<reference evidence="7" key="1">
    <citation type="submission" date="2016-11" db="EMBL/GenBank/DDBJ databases">
        <authorList>
            <person name="Varghese N."/>
            <person name="Submissions S."/>
        </authorList>
    </citation>
    <scope>NUCLEOTIDE SEQUENCE [LARGE SCALE GENOMIC DNA]</scope>
    <source>
        <strain evidence="7">DSM 17659</strain>
    </source>
</reference>
<dbReference type="Gene3D" id="2.60.120.260">
    <property type="entry name" value="Galactose-binding domain-like"/>
    <property type="match status" value="1"/>
</dbReference>
<evidence type="ECO:0000313" key="7">
    <source>
        <dbReference type="Proteomes" id="UP000184020"/>
    </source>
</evidence>
<dbReference type="RefSeq" id="WP_073021456.1">
    <property type="nucleotide sequence ID" value="NZ_FQWF01000013.1"/>
</dbReference>
<keyword evidence="2 4" id="KW-0732">Signal</keyword>
<dbReference type="SUPFAM" id="SSF52058">
    <property type="entry name" value="L domain-like"/>
    <property type="match status" value="4"/>
</dbReference>
<name>A0A1M5PPR7_9FLAO</name>
<feature type="chain" id="PRO_5012341455" evidence="4">
    <location>
        <begin position="19"/>
        <end position="1607"/>
    </location>
</feature>
<gene>
    <name evidence="6" type="ORF">SAMN05444372_11362</name>
</gene>
<dbReference type="InterPro" id="IPR032675">
    <property type="entry name" value="LRR_dom_sf"/>
</dbReference>
<evidence type="ECO:0000256" key="3">
    <source>
        <dbReference type="ARBA" id="ARBA00022737"/>
    </source>
</evidence>
<organism evidence="6 7">
    <name type="scientific">Flavobacterium micromati</name>
    <dbReference type="NCBI Taxonomy" id="229205"/>
    <lineage>
        <taxon>Bacteria</taxon>
        <taxon>Pseudomonadati</taxon>
        <taxon>Bacteroidota</taxon>
        <taxon>Flavobacteriia</taxon>
        <taxon>Flavobacteriales</taxon>
        <taxon>Flavobacteriaceae</taxon>
        <taxon>Flavobacterium</taxon>
    </lineage>
</organism>
<dbReference type="Gene3D" id="3.80.10.10">
    <property type="entry name" value="Ribonuclease Inhibitor"/>
    <property type="match status" value="5"/>
</dbReference>
<dbReference type="InterPro" id="IPR008979">
    <property type="entry name" value="Galactose-bd-like_sf"/>
</dbReference>
<evidence type="ECO:0000313" key="6">
    <source>
        <dbReference type="EMBL" id="SHH03754.1"/>
    </source>
</evidence>
<dbReference type="PANTHER" id="PTHR47566:SF1">
    <property type="entry name" value="PROTEIN NUD1"/>
    <property type="match status" value="1"/>
</dbReference>
<dbReference type="GO" id="GO:0035591">
    <property type="term" value="F:signaling adaptor activity"/>
    <property type="evidence" value="ECO:0007669"/>
    <property type="project" value="TreeGrafter"/>
</dbReference>
<dbReference type="Pfam" id="PF18962">
    <property type="entry name" value="Por_Secre_tail"/>
    <property type="match status" value="1"/>
</dbReference>
<feature type="signal peptide" evidence="4">
    <location>
        <begin position="1"/>
        <end position="18"/>
    </location>
</feature>
<dbReference type="STRING" id="229205.SAMN05444372_11362"/>
<evidence type="ECO:0000256" key="2">
    <source>
        <dbReference type="ARBA" id="ARBA00022729"/>
    </source>
</evidence>
<dbReference type="Proteomes" id="UP000184020">
    <property type="component" value="Unassembled WGS sequence"/>
</dbReference>
<dbReference type="SUPFAM" id="SSF49785">
    <property type="entry name" value="Galactose-binding domain-like"/>
    <property type="match status" value="1"/>
</dbReference>
<evidence type="ECO:0000256" key="1">
    <source>
        <dbReference type="ARBA" id="ARBA00022614"/>
    </source>
</evidence>
<evidence type="ECO:0000259" key="5">
    <source>
        <dbReference type="Pfam" id="PF18962"/>
    </source>
</evidence>
<dbReference type="NCBIfam" id="TIGR04183">
    <property type="entry name" value="Por_Secre_tail"/>
    <property type="match status" value="1"/>
</dbReference>
<dbReference type="InterPro" id="IPR052574">
    <property type="entry name" value="CDIRP"/>
</dbReference>
<keyword evidence="7" id="KW-1185">Reference proteome</keyword>
<dbReference type="OrthoDB" id="3179827at2"/>
<protein>
    <submittedName>
        <fullName evidence="6">Por secretion system C-terminal sorting domain-containing protein</fullName>
    </submittedName>
</protein>
<accession>A0A1M5PPR7</accession>
<dbReference type="InterPro" id="IPR026444">
    <property type="entry name" value="Secre_tail"/>
</dbReference>
<proteinExistence type="predicted"/>
<dbReference type="EMBL" id="FQWF01000013">
    <property type="protein sequence ID" value="SHH03754.1"/>
    <property type="molecule type" value="Genomic_DNA"/>
</dbReference>
<keyword evidence="3" id="KW-0677">Repeat</keyword>
<sequence length="1607" mass="175630">MKSKLLLLFMFLTIITQAQTNLVPNGNFENWTSSSQPDQWFRFFNGLVFQSTSAQNGSSSTKMQITSGTFNFINSEFFPVVGGKTYRITMYQKLVAGTFTAIDLRLYNKPGTFKAEIARKTDAVTSSTEWRKIEFDYTPTISESIEVDIWTTGTLNSEILVDNVSVIDVATIGAAYTLIPDLNFEKRLIALGHDSGAPDGKVLTSSIASVTSLNVNTVNISDLTGIQDFVSLKTLECFTGNGYGSSGGSGLLTKLDVTKNVALISLTATGNKIKDVDLSQNILLKSINIQGSGMTTLDVSKNVHLTSLICGFNELITLDVSKNVALTELFCNSNRLTILNLSNNLVLTNLSCSGNQLVNLDITKNVALKTLICFNNQLASLDVTKNIDLITLICDSNQLASLDVTKNIDLITLICDSNQLTTLDVSKNLDLNTLHCNSNELSTLDVSKFVKLTSLQCKQNNLTALDISKNIALKTIICNSNKLTSLNLKNGKNSFITNSNIDLSLNPDLSCIGVDDVTYANTNWATKKDVNAVFSSYDCSTITAITDSKFEDKLIALGIDTDGKNRIILNSSIATITSLDLSNSGIADLKGIEGFAALTTLNCSINQLKKIDVSKNAAMANLNCSNNPSLICIQVADIAAAEKWTTTKDATASFSLDCSIYTLIPDSKFEDKLIALKIDNDGKNGKVATQSIANLTTLNVSDSNISDLTGIQDFLELKFLNCQRNQISNLNVSNNLKLNYLHCFSNKLTSLDVTKNILLNDLDCSANLMSNLDVTKNTALRFLAISHAPINIGISGKGQFESIDVSKNLILEKLYCQQNKIQTLDLSKNVKLQHLECSENYIKDLNVSNNFLLTYLKVDKNQLTNIDVSKNILLRYFSADQNNLTRLDVSKNVLLTNIGCEGNQLKDLDVSKNTKLNQLFCEGNQLKSLNLKNGNNKLIGFSSFKNNKELSCIEVDDITYSNANWITYKDSNTNYSINCTSSTTIPDPKFEDKLIALGIDTDGKNGKVLTANITNVSSLNVSNAGISDLTGIEDFTSLQSLSCNNNELTKIDLKYNHDLTSLNVATNKLSLLSLVYNIKLIDIQCNDNLIKTLDFSMLKNLSQILCQNNKLVLLNLKNGKNTIINGPSIKNFTDNPQLSCIQVDDATYSNTNWPLCKDAIANYSSDCDYSTLIPDPKFEDKLIALGIDTDGKNGKVLTANIALITSLDVSFSSITDLTGIQDFVSLVTLNCFYNKLTLLDVSTNTKLNRLLCYNNLLTSLSTSKNIELSDLLCSDNSITALDVSANVNLTRIICRSMKLSTFDVSKNTKLNYLDCSSNQLKSLNLKNGNNNSITTLDLKNNTPLSCIQVDDKVFSDANWSSKKDATATFNIECKFSLPSNNFTIETKGETCLNSSNGEINITATAAYGYRATINATSYTFTNNSLKVPNLAPETYKVTITIPGETFEQIFTLVIPKGATITGKLNVNSKKVIVEIATGTAPYTVFLNGVEQFQTNAALFTVDAEIGGLLEVKSAKDCEGIYAKDISILEGTFAAFPNPTSGAFQIEIPATNKEVSISIFTLAGKLISNKKYNVENGKVQLSLDNQPAGIYMTKVELDRPIFIKIIKK</sequence>